<evidence type="ECO:0000313" key="2">
    <source>
        <dbReference type="Proteomes" id="UP000494245"/>
    </source>
</evidence>
<organism evidence="1 2">
    <name type="scientific">Fundidesulfovibrio magnetotacticus</name>
    <dbReference type="NCBI Taxonomy" id="2730080"/>
    <lineage>
        <taxon>Bacteria</taxon>
        <taxon>Pseudomonadati</taxon>
        <taxon>Thermodesulfobacteriota</taxon>
        <taxon>Desulfovibrionia</taxon>
        <taxon>Desulfovibrionales</taxon>
        <taxon>Desulfovibrionaceae</taxon>
        <taxon>Fundidesulfovibrio</taxon>
    </lineage>
</organism>
<dbReference type="AlphaFoldDB" id="A0A6V8LKW8"/>
<name>A0A6V8LKW8_9BACT</name>
<accession>A0A6V8LKW8</accession>
<evidence type="ECO:0000313" key="1">
    <source>
        <dbReference type="EMBL" id="GFK93342.1"/>
    </source>
</evidence>
<dbReference type="EMBL" id="BLTE01000004">
    <property type="protein sequence ID" value="GFK93342.1"/>
    <property type="molecule type" value="Genomic_DNA"/>
</dbReference>
<gene>
    <name evidence="1" type="ORF">NNJEOMEG_01174</name>
</gene>
<sequence>MDAQSCELYSRQYAQYVAKEAVKASAGKIFDDLRAAFKAAMEQAPQDAQALRRALDTLSDVECRYYNEFDLQAVFEEILEH</sequence>
<proteinExistence type="predicted"/>
<protein>
    <submittedName>
        <fullName evidence="1">Uncharacterized protein</fullName>
    </submittedName>
</protein>
<reference evidence="1 2" key="1">
    <citation type="submission" date="2020-04" db="EMBL/GenBank/DDBJ databases">
        <authorList>
            <consortium name="Desulfovibrio sp. FSS-1 genome sequencing consortium"/>
            <person name="Shimoshige H."/>
            <person name="Kobayashi H."/>
            <person name="Maekawa T."/>
        </authorList>
    </citation>
    <scope>NUCLEOTIDE SEQUENCE [LARGE SCALE GENOMIC DNA]</scope>
    <source>
        <strain evidence="1 2">SIID29052-01</strain>
    </source>
</reference>
<dbReference type="RefSeq" id="WP_173082281.1">
    <property type="nucleotide sequence ID" value="NZ_BLTE01000004.1"/>
</dbReference>
<dbReference type="Proteomes" id="UP000494245">
    <property type="component" value="Unassembled WGS sequence"/>
</dbReference>
<reference evidence="1 2" key="2">
    <citation type="submission" date="2020-05" db="EMBL/GenBank/DDBJ databases">
        <title>Draft genome sequence of Desulfovibrio sp. strainFSS-1.</title>
        <authorList>
            <person name="Shimoshige H."/>
            <person name="Kobayashi H."/>
            <person name="Maekawa T."/>
        </authorList>
    </citation>
    <scope>NUCLEOTIDE SEQUENCE [LARGE SCALE GENOMIC DNA]</scope>
    <source>
        <strain evidence="1 2">SIID29052-01</strain>
    </source>
</reference>
<comment type="caution">
    <text evidence="1">The sequence shown here is derived from an EMBL/GenBank/DDBJ whole genome shotgun (WGS) entry which is preliminary data.</text>
</comment>
<keyword evidence="2" id="KW-1185">Reference proteome</keyword>